<dbReference type="AlphaFoldDB" id="A0A4V1QPY8"/>
<name>A0A4V1QPY8_9SPHN</name>
<dbReference type="OrthoDB" id="5365964at2"/>
<dbReference type="Pfam" id="PF09956">
    <property type="entry name" value="Phage_cement_2"/>
    <property type="match status" value="1"/>
</dbReference>
<evidence type="ECO:0000313" key="1">
    <source>
        <dbReference type="EMBL" id="RXZ35447.1"/>
    </source>
</evidence>
<comment type="caution">
    <text evidence="1">The sequence shown here is derived from an EMBL/GenBank/DDBJ whole genome shotgun (WGS) entry which is preliminary data.</text>
</comment>
<proteinExistence type="predicted"/>
<keyword evidence="2" id="KW-1185">Reference proteome</keyword>
<gene>
    <name evidence="1" type="ORF">EO081_07470</name>
</gene>
<organism evidence="1 2">
    <name type="scientific">Sphingomonas desiccabilis</name>
    <dbReference type="NCBI Taxonomy" id="429134"/>
    <lineage>
        <taxon>Bacteria</taxon>
        <taxon>Pseudomonadati</taxon>
        <taxon>Pseudomonadota</taxon>
        <taxon>Alphaproteobacteria</taxon>
        <taxon>Sphingomonadales</taxon>
        <taxon>Sphingomonadaceae</taxon>
        <taxon>Sphingomonas</taxon>
    </lineage>
</organism>
<sequence length="109" mass="10861">MKNHIQPGVNLTLTAPRDLASGEGFLVGSIFAVASTAAKAGEQVVGVTEQVFDLPKATGAVTQGAKAYWDDAAHNVTTVAGGVLIGAFVDPAASAAATARVKLTGQIAA</sequence>
<accession>A0A4V1QPY8</accession>
<evidence type="ECO:0000313" key="2">
    <source>
        <dbReference type="Proteomes" id="UP000292347"/>
    </source>
</evidence>
<dbReference type="RefSeq" id="WP_129341216.1">
    <property type="nucleotide sequence ID" value="NZ_JACIDD010000001.1"/>
</dbReference>
<dbReference type="Proteomes" id="UP000292347">
    <property type="component" value="Unassembled WGS sequence"/>
</dbReference>
<dbReference type="PIRSF" id="PIRSF030771">
    <property type="entry name" value="UCP030771"/>
    <property type="match status" value="1"/>
</dbReference>
<protein>
    <submittedName>
        <fullName evidence="1">DUF2190 family protein</fullName>
    </submittedName>
</protein>
<dbReference type="EMBL" id="SDPT01000001">
    <property type="protein sequence ID" value="RXZ35447.1"/>
    <property type="molecule type" value="Genomic_DNA"/>
</dbReference>
<dbReference type="InterPro" id="IPR011231">
    <property type="entry name" value="Phage_VT1-Sakai_H0018"/>
</dbReference>
<reference evidence="1 2" key="1">
    <citation type="submission" date="2019-01" db="EMBL/GenBank/DDBJ databases">
        <title>Sphingomonas mucosissima sp. nov. and Sphingomonas desiccabilis sp. nov., from biological soil crusts in the Colorado Plateau, USA.</title>
        <authorList>
            <person name="Zhu D."/>
        </authorList>
    </citation>
    <scope>NUCLEOTIDE SEQUENCE [LARGE SCALE GENOMIC DNA]</scope>
    <source>
        <strain evidence="1 2">CP1D</strain>
    </source>
</reference>